<dbReference type="Gene3D" id="1.25.40.20">
    <property type="entry name" value="Ankyrin repeat-containing domain"/>
    <property type="match status" value="1"/>
</dbReference>
<dbReference type="Proteomes" id="UP000326289">
    <property type="component" value="Unassembled WGS sequence"/>
</dbReference>
<evidence type="ECO:0000313" key="1">
    <source>
        <dbReference type="EMBL" id="KAB8277892.1"/>
    </source>
</evidence>
<dbReference type="InterPro" id="IPR036770">
    <property type="entry name" value="Ankyrin_rpt-contain_sf"/>
</dbReference>
<protein>
    <recommendedName>
        <fullName evidence="3">Fungal N-terminal domain-containing protein</fullName>
    </recommendedName>
</protein>
<name>A0A5N6JGA4_9EURO</name>
<dbReference type="AlphaFoldDB" id="A0A5N6JGA4"/>
<sequence>MADPLSITASAAGIVSLGLSVCKGLLAYYRPYKSCYEDIENTVEVVESLNGTLEGLDSLLAEASVFQSSSVAQQTVCAANLIKRCQVRMDKLDKMLAKFRKTSSNGKMAGFRGQVNRMLYPFRKETVLSVKESLTSLQGSLVIALHILQLAMEIVDQNQINVVLSHTASTASNTNRIVTMIQELSETQTGIGNSINLLAGRTRCLEANIFRIEAQPIMNPSFLQWALGMQRDINEDLTRSITEVHRWRPRCTCPYSGQNGFHTWPPGPSASPHSPLCPFYMKERKLASTYTRAVLCTRFLNYSVKVAFMVTIGAGGFSISPKLEFRAVVSAYSPAFTFIRHLSRSGYHSVQRNMEVPHADPVTLAQMFRDGAASPSDTLPNGMTLLHVLAFCYPKISPKECTNWHDLMIYLLQAGCSPACEDNSGRTPLDLLTDKYRATRNVCREQAVIEVGKDMLNAGGHVTCWAFPLTCSRYSSLSFESSMICLYHTMHMLEQLEQATGRAASEFPEETVPLVTRSTAQLHSLIRQRVDMKDWILLYASWPEGLLILLQAGYKAHEYELYAALEFDCESSVRILIETGNVIVGHGELWAATRHPNSKIADLIIQALVDRRKRLQLLAEAHLSVDELSELKIRPDVLIDLQTQQVIQILTAKNIDLSGVIEPYPWSVYEAMGHNYSIADRLWEAGFRDVDVPCVRGRTLLMTKRCETDLYFKYILEEAAWLLGKGAQPYRLCENTPALHFVAFAVGLNMPSFPEKDWVLHLLLLPIDSKRVLRRLLLDNTSDACCCACSTGGCRGITIFLRGNYLSCNWGIRRTYSHYADQTAQIITWLIVTFDRNPKHFNQLAVDILRFLTFNCIGITHTCNHPWHQKMAPDDIAEIRHEERYLLQDLESLMVDILSAYRQFPGQFPSFLTDYWVRRMKEYHSCHGTPNEEEINSLRETGVVLDEPTSTANPNPNLTELFSDGQALVDRLILGDCGV</sequence>
<reference evidence="1 2" key="1">
    <citation type="submission" date="2019-04" db="EMBL/GenBank/DDBJ databases">
        <title>Fungal friends and foes A comparative genomics study of 23 Aspergillus species from section Flavi.</title>
        <authorList>
            <consortium name="DOE Joint Genome Institute"/>
            <person name="Kjaerbolling I."/>
            <person name="Vesth T.C."/>
            <person name="Frisvad J.C."/>
            <person name="Nybo J.L."/>
            <person name="Theobald S."/>
            <person name="Kildgaard S."/>
            <person name="Petersen T.I."/>
            <person name="Kuo A."/>
            <person name="Sato A."/>
            <person name="Lyhne E.K."/>
            <person name="Kogle M.E."/>
            <person name="Wiebenga A."/>
            <person name="Kun R.S."/>
            <person name="Lubbers R.J."/>
            <person name="Makela M.R."/>
            <person name="Barry K."/>
            <person name="Chovatia M."/>
            <person name="Clum A."/>
            <person name="Daum C."/>
            <person name="Haridas S."/>
            <person name="He G."/>
            <person name="LaButti K."/>
            <person name="Lipzen A."/>
            <person name="Mondo S."/>
            <person name="Pangilinan J."/>
            <person name="Riley R."/>
            <person name="Salamov A."/>
            <person name="Simmons B.A."/>
            <person name="Magnuson J.K."/>
            <person name="Henrissat B."/>
            <person name="Mortensen U.H."/>
            <person name="Larsen T.O."/>
            <person name="De vries R.P."/>
            <person name="Grigoriev I.V."/>
            <person name="Machida M."/>
            <person name="Baker S.E."/>
            <person name="Andersen M.R."/>
        </authorList>
    </citation>
    <scope>NUCLEOTIDE SEQUENCE [LARGE SCALE GENOMIC DNA]</scope>
    <source>
        <strain evidence="1 2">CBS 117635</strain>
    </source>
</reference>
<proteinExistence type="predicted"/>
<evidence type="ECO:0008006" key="3">
    <source>
        <dbReference type="Google" id="ProtNLM"/>
    </source>
</evidence>
<organism evidence="1 2">
    <name type="scientific">Aspergillus minisclerotigenes</name>
    <dbReference type="NCBI Taxonomy" id="656917"/>
    <lineage>
        <taxon>Eukaryota</taxon>
        <taxon>Fungi</taxon>
        <taxon>Dikarya</taxon>
        <taxon>Ascomycota</taxon>
        <taxon>Pezizomycotina</taxon>
        <taxon>Eurotiomycetes</taxon>
        <taxon>Eurotiomycetidae</taxon>
        <taxon>Eurotiales</taxon>
        <taxon>Aspergillaceae</taxon>
        <taxon>Aspergillus</taxon>
        <taxon>Aspergillus subgen. Circumdati</taxon>
    </lineage>
</organism>
<dbReference type="EMBL" id="ML732770">
    <property type="protein sequence ID" value="KAB8277892.1"/>
    <property type="molecule type" value="Genomic_DNA"/>
</dbReference>
<accession>A0A5N6JGA4</accession>
<evidence type="ECO:0000313" key="2">
    <source>
        <dbReference type="Proteomes" id="UP000326289"/>
    </source>
</evidence>
<gene>
    <name evidence="1" type="ORF">BDV30DRAFT_234303</name>
</gene>
<keyword evidence="2" id="KW-1185">Reference proteome</keyword>